<dbReference type="Pfam" id="PF16561">
    <property type="entry name" value="AMPK1_CBM"/>
    <property type="match status" value="1"/>
</dbReference>
<dbReference type="PANTHER" id="PTHR48098">
    <property type="entry name" value="ENTEROCHELIN ESTERASE-RELATED"/>
    <property type="match status" value="1"/>
</dbReference>
<feature type="chain" id="PRO_5011590509" evidence="1">
    <location>
        <begin position="25"/>
        <end position="386"/>
    </location>
</feature>
<evidence type="ECO:0000313" key="3">
    <source>
        <dbReference type="EMBL" id="SFU13499.1"/>
    </source>
</evidence>
<proteinExistence type="predicted"/>
<reference evidence="4" key="1">
    <citation type="submission" date="2016-10" db="EMBL/GenBank/DDBJ databases">
        <authorList>
            <person name="Varghese N."/>
            <person name="Submissions S."/>
        </authorList>
    </citation>
    <scope>NUCLEOTIDE SEQUENCE [LARGE SCALE GENOMIC DNA]</scope>
    <source>
        <strain evidence="4">DSM 23445</strain>
    </source>
</reference>
<organism evidence="3 4">
    <name type="scientific">Algoriphagus locisalis</name>
    <dbReference type="NCBI Taxonomy" id="305507"/>
    <lineage>
        <taxon>Bacteria</taxon>
        <taxon>Pseudomonadati</taxon>
        <taxon>Bacteroidota</taxon>
        <taxon>Cytophagia</taxon>
        <taxon>Cytophagales</taxon>
        <taxon>Cyclobacteriaceae</taxon>
        <taxon>Algoriphagus</taxon>
    </lineage>
</organism>
<dbReference type="EMBL" id="FPBF01000007">
    <property type="protein sequence ID" value="SFU13499.1"/>
    <property type="molecule type" value="Genomic_DNA"/>
</dbReference>
<dbReference type="SUPFAM" id="SSF81296">
    <property type="entry name" value="E set domains"/>
    <property type="match status" value="1"/>
</dbReference>
<evidence type="ECO:0000256" key="1">
    <source>
        <dbReference type="SAM" id="SignalP"/>
    </source>
</evidence>
<dbReference type="InterPro" id="IPR050583">
    <property type="entry name" value="Mycobacterial_A85_antigen"/>
</dbReference>
<dbReference type="InterPro" id="IPR029058">
    <property type="entry name" value="AB_hydrolase_fold"/>
</dbReference>
<name>A0A1I7DP79_9BACT</name>
<accession>A0A1I7DP79</accession>
<dbReference type="Pfam" id="PF00756">
    <property type="entry name" value="Esterase"/>
    <property type="match status" value="1"/>
</dbReference>
<dbReference type="InterPro" id="IPR013783">
    <property type="entry name" value="Ig-like_fold"/>
</dbReference>
<dbReference type="CDD" id="cd11294">
    <property type="entry name" value="E_set_Esterase_like_N"/>
    <property type="match status" value="1"/>
</dbReference>
<protein>
    <submittedName>
        <fullName evidence="3">Enterochelin esterase</fullName>
    </submittedName>
</protein>
<dbReference type="Gene3D" id="3.40.50.1820">
    <property type="entry name" value="alpha/beta hydrolase"/>
    <property type="match status" value="1"/>
</dbReference>
<dbReference type="AlphaFoldDB" id="A0A1I7DP79"/>
<evidence type="ECO:0000259" key="2">
    <source>
        <dbReference type="Pfam" id="PF16561"/>
    </source>
</evidence>
<gene>
    <name evidence="3" type="ORF">SAMN04489724_4236</name>
</gene>
<sequence>MKFSIIKSGILVAFLLGASTIAQAQEISAMQAPKVVSPEVASDNSVSFRIFSPSANEVTLNGSWMGFGEKLPLQKEENGVWSVTTDPLESSMYHYNFFIDGVSAIDPTNPEALRDGTRYASLLMVSGEGSDVFELNEVPHGSISKVWYESPSLDSYRRMYVYTPPGYDSGKESYPVLYLLHGAGGDEDAWSALGRANDILDNLIAEGKAKPMIIVMTNGNAWQTSTLRNVPGAAAPTRETYAKFQGQFEKSLVKDVVPYIEKNYRVKADKENRALAGLSMGGAHTITASTEYPGTFGYIGVFSSGIFDANADMAELEKKFTALKASGVSKYWVACGKDDFVMESNKRLLSILDKTGLEHEYHESEGGHTWANWRDYLVLFAPMLFI</sequence>
<dbReference type="Gene3D" id="2.60.40.10">
    <property type="entry name" value="Immunoglobulins"/>
    <property type="match status" value="1"/>
</dbReference>
<keyword evidence="1" id="KW-0732">Signal</keyword>
<dbReference type="GO" id="GO:0016747">
    <property type="term" value="F:acyltransferase activity, transferring groups other than amino-acyl groups"/>
    <property type="evidence" value="ECO:0007669"/>
    <property type="project" value="TreeGrafter"/>
</dbReference>
<dbReference type="InterPro" id="IPR014756">
    <property type="entry name" value="Ig_E-set"/>
</dbReference>
<dbReference type="PANTHER" id="PTHR48098:SF1">
    <property type="entry name" value="DIACYLGLYCEROL ACYLTRANSFERASE_MYCOLYLTRANSFERASE AG85A"/>
    <property type="match status" value="1"/>
</dbReference>
<dbReference type="SUPFAM" id="SSF53474">
    <property type="entry name" value="alpha/beta-Hydrolases"/>
    <property type="match status" value="1"/>
</dbReference>
<keyword evidence="4" id="KW-1185">Reference proteome</keyword>
<dbReference type="InterPro" id="IPR000801">
    <property type="entry name" value="Esterase-like"/>
</dbReference>
<feature type="domain" description="AMP-activated protein kinase glycogen-binding" evidence="2">
    <location>
        <begin position="54"/>
        <end position="112"/>
    </location>
</feature>
<dbReference type="InterPro" id="IPR032640">
    <property type="entry name" value="AMPK1_CBM"/>
</dbReference>
<dbReference type="Proteomes" id="UP000199673">
    <property type="component" value="Unassembled WGS sequence"/>
</dbReference>
<dbReference type="OrthoDB" id="9803578at2"/>
<evidence type="ECO:0000313" key="4">
    <source>
        <dbReference type="Proteomes" id="UP000199673"/>
    </source>
</evidence>
<dbReference type="RefSeq" id="WP_091697048.1">
    <property type="nucleotide sequence ID" value="NZ_FPBF01000007.1"/>
</dbReference>
<feature type="signal peptide" evidence="1">
    <location>
        <begin position="1"/>
        <end position="24"/>
    </location>
</feature>
<dbReference type="STRING" id="305507.SAMN04489724_4236"/>